<keyword evidence="8" id="KW-0472">Membrane</keyword>
<evidence type="ECO:0000313" key="11">
    <source>
        <dbReference type="Proteomes" id="UP000195273"/>
    </source>
</evidence>
<reference evidence="10 11" key="1">
    <citation type="submission" date="2017-05" db="EMBL/GenBank/DDBJ databases">
        <title>Genome Sequence of Loktanella vestfoldensis Strain SMR4r Isolated from a Culture of the Diatom Skeletonema marinoi.</title>
        <authorList>
            <person name="Topel M."/>
            <person name="Pinder M.I.M."/>
            <person name="Johansson O.N."/>
            <person name="Kourtchenko O."/>
            <person name="Godhe A."/>
            <person name="Clarke A.K."/>
        </authorList>
    </citation>
    <scope>NUCLEOTIDE SEQUENCE [LARGE SCALE GENOMIC DNA]</scope>
    <source>
        <strain evidence="10 11">SMR4r</strain>
    </source>
</reference>
<dbReference type="GO" id="GO:0005886">
    <property type="term" value="C:plasma membrane"/>
    <property type="evidence" value="ECO:0007669"/>
    <property type="project" value="TreeGrafter"/>
</dbReference>
<evidence type="ECO:0000256" key="5">
    <source>
        <dbReference type="ARBA" id="ARBA00022692"/>
    </source>
</evidence>
<feature type="transmembrane region" description="Helical" evidence="8">
    <location>
        <begin position="161"/>
        <end position="185"/>
    </location>
</feature>
<feature type="transmembrane region" description="Helical" evidence="8">
    <location>
        <begin position="12"/>
        <end position="31"/>
    </location>
</feature>
<keyword evidence="5 8" id="KW-0812">Transmembrane</keyword>
<evidence type="ECO:0000256" key="2">
    <source>
        <dbReference type="ARBA" id="ARBA00012438"/>
    </source>
</evidence>
<dbReference type="AlphaFoldDB" id="A0A1Y0E813"/>
<dbReference type="InterPro" id="IPR036890">
    <property type="entry name" value="HATPase_C_sf"/>
</dbReference>
<dbReference type="RefSeq" id="WP_087205835.1">
    <property type="nucleotide sequence ID" value="NZ_CP021431.1"/>
</dbReference>
<accession>A0A1Y0E813</accession>
<gene>
    <name evidence="10" type="primary">phoQ</name>
    <name evidence="10" type="ORF">LOKVESSMR4R_00158</name>
</gene>
<dbReference type="GO" id="GO:0004673">
    <property type="term" value="F:protein histidine kinase activity"/>
    <property type="evidence" value="ECO:0007669"/>
    <property type="project" value="UniProtKB-EC"/>
</dbReference>
<dbReference type="PANTHER" id="PTHR45436">
    <property type="entry name" value="SENSOR HISTIDINE KINASE YKOH"/>
    <property type="match status" value="1"/>
</dbReference>
<evidence type="ECO:0000256" key="6">
    <source>
        <dbReference type="ARBA" id="ARBA00022777"/>
    </source>
</evidence>
<comment type="catalytic activity">
    <reaction evidence="1">
        <text>ATP + protein L-histidine = ADP + protein N-phospho-L-histidine.</text>
        <dbReference type="EC" id="2.7.13.3"/>
    </reaction>
</comment>
<proteinExistence type="predicted"/>
<dbReference type="InterPro" id="IPR003594">
    <property type="entry name" value="HATPase_dom"/>
</dbReference>
<dbReference type="GO" id="GO:0000160">
    <property type="term" value="P:phosphorelay signal transduction system"/>
    <property type="evidence" value="ECO:0007669"/>
    <property type="project" value="TreeGrafter"/>
</dbReference>
<keyword evidence="11" id="KW-1185">Reference proteome</keyword>
<evidence type="ECO:0000256" key="1">
    <source>
        <dbReference type="ARBA" id="ARBA00000085"/>
    </source>
</evidence>
<dbReference type="InterPro" id="IPR050428">
    <property type="entry name" value="TCS_sensor_his_kinase"/>
</dbReference>
<dbReference type="InterPro" id="IPR005467">
    <property type="entry name" value="His_kinase_dom"/>
</dbReference>
<dbReference type="Gene3D" id="3.30.565.10">
    <property type="entry name" value="Histidine kinase-like ATPase, C-terminal domain"/>
    <property type="match status" value="1"/>
</dbReference>
<dbReference type="EMBL" id="CP021431">
    <property type="protein sequence ID" value="ART99500.1"/>
    <property type="molecule type" value="Genomic_DNA"/>
</dbReference>
<evidence type="ECO:0000256" key="3">
    <source>
        <dbReference type="ARBA" id="ARBA00022553"/>
    </source>
</evidence>
<dbReference type="SUPFAM" id="SSF55874">
    <property type="entry name" value="ATPase domain of HSP90 chaperone/DNA topoisomerase II/histidine kinase"/>
    <property type="match status" value="1"/>
</dbReference>
<evidence type="ECO:0000256" key="7">
    <source>
        <dbReference type="ARBA" id="ARBA00022989"/>
    </source>
</evidence>
<dbReference type="PROSITE" id="PS50109">
    <property type="entry name" value="HIS_KIN"/>
    <property type="match status" value="1"/>
</dbReference>
<name>A0A1Y0E813_9RHOB</name>
<keyword evidence="3" id="KW-0597">Phosphoprotein</keyword>
<sequence length="447" mass="48410">MTSLRGRAVIGGILWAAVTISLGFAGLQSFIDQGAEERFDELLLARLSQVVAAVENVADTPEAIAGAVGDPMYLRPMSGLYWQVENEAGQLFRSQSLGDHILPRPAMAVDGIMTERLLGPLRDPLRGMSRRLVLDDGNIWHVQVAKSLRSLQRELAQLREIMLTAFTFVVVIGVVGALLQVTVALRPIEKLRRDVQQRWTSEGGMDHGKYPEEVAPLVYDIDTLLTRNREIVQQSRKQAADLGHAIKTPAAIMRNELDALARQGQPVDAAIAALDRLDAQLKRAFGRMRAQTGIAALPAVTEMDRSLGRMVCAFTDMAAQRGLTLTAHYPPGQRLRIDPTDLDEVLGNLLDNALKWADSTIRLTASPQADGVVITLEDDGPGIPADQIALAMGSGQRLDNAKPGTGLGLSIAADLLQAYGSALVLDRSVNLHGLRAAFRLHSVQPQG</sequence>
<dbReference type="EC" id="2.7.13.3" evidence="2"/>
<evidence type="ECO:0000259" key="9">
    <source>
        <dbReference type="PROSITE" id="PS50109"/>
    </source>
</evidence>
<dbReference type="SMART" id="SM00387">
    <property type="entry name" value="HATPase_c"/>
    <property type="match status" value="1"/>
</dbReference>
<feature type="domain" description="Histidine kinase" evidence="9">
    <location>
        <begin position="241"/>
        <end position="444"/>
    </location>
</feature>
<keyword evidence="4 10" id="KW-0808">Transferase</keyword>
<dbReference type="STRING" id="1122181.GCA_000382265_02631"/>
<dbReference type="OrthoDB" id="9815202at2"/>
<dbReference type="PANTHER" id="PTHR45436:SF5">
    <property type="entry name" value="SENSOR HISTIDINE KINASE TRCS"/>
    <property type="match status" value="1"/>
</dbReference>
<protein>
    <recommendedName>
        <fullName evidence="2">histidine kinase</fullName>
        <ecNumber evidence="2">2.7.13.3</ecNumber>
    </recommendedName>
</protein>
<organism evidence="10 11">
    <name type="scientific">Yoonia vestfoldensis</name>
    <dbReference type="NCBI Taxonomy" id="245188"/>
    <lineage>
        <taxon>Bacteria</taxon>
        <taxon>Pseudomonadati</taxon>
        <taxon>Pseudomonadota</taxon>
        <taxon>Alphaproteobacteria</taxon>
        <taxon>Rhodobacterales</taxon>
        <taxon>Paracoccaceae</taxon>
        <taxon>Yoonia</taxon>
    </lineage>
</organism>
<dbReference type="Proteomes" id="UP000195273">
    <property type="component" value="Chromosome"/>
</dbReference>
<keyword evidence="6 10" id="KW-0418">Kinase</keyword>
<dbReference type="Pfam" id="PF02518">
    <property type="entry name" value="HATPase_c"/>
    <property type="match status" value="1"/>
</dbReference>
<keyword evidence="7 8" id="KW-1133">Transmembrane helix</keyword>
<evidence type="ECO:0000256" key="8">
    <source>
        <dbReference type="SAM" id="Phobius"/>
    </source>
</evidence>
<dbReference type="KEGG" id="lvs:LOKVESSMR4R_00158"/>
<evidence type="ECO:0000256" key="4">
    <source>
        <dbReference type="ARBA" id="ARBA00022679"/>
    </source>
</evidence>
<evidence type="ECO:0000313" key="10">
    <source>
        <dbReference type="EMBL" id="ART99500.1"/>
    </source>
</evidence>